<proteinExistence type="predicted"/>
<gene>
    <name evidence="3" type="ORF">A2751_01720</name>
</gene>
<reference evidence="3 4" key="1">
    <citation type="journal article" date="2016" name="Nat. Commun.">
        <title>Thousands of microbial genomes shed light on interconnected biogeochemical processes in an aquifer system.</title>
        <authorList>
            <person name="Anantharaman K."/>
            <person name="Brown C.T."/>
            <person name="Hug L.A."/>
            <person name="Sharon I."/>
            <person name="Castelle C.J."/>
            <person name="Probst A.J."/>
            <person name="Thomas B.C."/>
            <person name="Singh A."/>
            <person name="Wilkins M.J."/>
            <person name="Karaoz U."/>
            <person name="Brodie E.L."/>
            <person name="Williams K.H."/>
            <person name="Hubbard S.S."/>
            <person name="Banfield J.F."/>
        </authorList>
    </citation>
    <scope>NUCLEOTIDE SEQUENCE [LARGE SCALE GENOMIC DNA]</scope>
</reference>
<evidence type="ECO:0000256" key="2">
    <source>
        <dbReference type="SAM" id="Phobius"/>
    </source>
</evidence>
<evidence type="ECO:0000256" key="1">
    <source>
        <dbReference type="SAM" id="MobiDB-lite"/>
    </source>
</evidence>
<protein>
    <submittedName>
        <fullName evidence="3">Uncharacterized protein</fullName>
    </submittedName>
</protein>
<feature type="compositionally biased region" description="Polar residues" evidence="1">
    <location>
        <begin position="29"/>
        <end position="38"/>
    </location>
</feature>
<sequence>MKKIKIPTPVVVRKGEPQGTKKIAPPPSSNGTSAQAAVTANPVKTIPPDPQPQSRVIEVEETRTVDRIKIRETSTPPPAPEFSEVPTGGGIWKYVAGVIFAVIVVAILAAVFHNISTENRSFRSELKQLMFTRDILTGKSDPIPDLFTPEQIARYNPGQGDGFDAKFVINNDPRKNFGTTEEIFTLPIWDRKNEEERRTQVATAHGNFLKWVSEKYLIALSFKESVEIGLDDTEGVSESLAEFVRRNLELEEVKEKLIESKNDTRLAFFRISDSNALTFRRFEIKAGDEDTVNQVWEDGLTWLLESEEARSRKDESSIATGLFNFLKRNNEIRKRKIIIFSDGMENSRLETTTFYPVTQTARIVTETNWPKLDEQIQKVQEFPDLTRAQVKWFMPPLRAVFYNNVKAYWQHVLEQACDCDGAPQVEVIR</sequence>
<dbReference type="Proteomes" id="UP000176864">
    <property type="component" value="Unassembled WGS sequence"/>
</dbReference>
<dbReference type="STRING" id="1817824.A2751_01720"/>
<dbReference type="AlphaFoldDB" id="A0A1F5NJN9"/>
<keyword evidence="2" id="KW-1133">Transmembrane helix</keyword>
<accession>A0A1F5NJN9</accession>
<feature type="transmembrane region" description="Helical" evidence="2">
    <location>
        <begin position="91"/>
        <end position="112"/>
    </location>
</feature>
<name>A0A1F5NJN9_9BACT</name>
<organism evidence="3 4">
    <name type="scientific">Candidatus Doudnabacteria bacterium RIFCSPHIGHO2_01_FULL_46_14</name>
    <dbReference type="NCBI Taxonomy" id="1817824"/>
    <lineage>
        <taxon>Bacteria</taxon>
        <taxon>Candidatus Doudnaibacteriota</taxon>
    </lineage>
</organism>
<evidence type="ECO:0000313" key="4">
    <source>
        <dbReference type="Proteomes" id="UP000176864"/>
    </source>
</evidence>
<comment type="caution">
    <text evidence="3">The sequence shown here is derived from an EMBL/GenBank/DDBJ whole genome shotgun (WGS) entry which is preliminary data.</text>
</comment>
<dbReference type="EMBL" id="MFEK01000016">
    <property type="protein sequence ID" value="OGE77754.1"/>
    <property type="molecule type" value="Genomic_DNA"/>
</dbReference>
<keyword evidence="2" id="KW-0812">Transmembrane</keyword>
<evidence type="ECO:0000313" key="3">
    <source>
        <dbReference type="EMBL" id="OGE77754.1"/>
    </source>
</evidence>
<feature type="region of interest" description="Disordered" evidence="1">
    <location>
        <begin position="1"/>
        <end position="54"/>
    </location>
</feature>
<keyword evidence="2" id="KW-0472">Membrane</keyword>